<organism evidence="2 3">
    <name type="scientific">Nocardioides mesophilus</name>
    <dbReference type="NCBI Taxonomy" id="433659"/>
    <lineage>
        <taxon>Bacteria</taxon>
        <taxon>Bacillati</taxon>
        <taxon>Actinomycetota</taxon>
        <taxon>Actinomycetes</taxon>
        <taxon>Propionibacteriales</taxon>
        <taxon>Nocardioidaceae</taxon>
        <taxon>Nocardioides</taxon>
    </lineage>
</organism>
<dbReference type="RefSeq" id="WP_187580001.1">
    <property type="nucleotide sequence ID" value="NZ_CP060713.1"/>
</dbReference>
<keyword evidence="1" id="KW-0812">Transmembrane</keyword>
<keyword evidence="3" id="KW-1185">Reference proteome</keyword>
<evidence type="ECO:0000313" key="2">
    <source>
        <dbReference type="EMBL" id="QNN54161.1"/>
    </source>
</evidence>
<dbReference type="KEGG" id="nmes:H9L09_07300"/>
<keyword evidence="1" id="KW-1133">Transmembrane helix</keyword>
<sequence length="70" mass="7352">MNSKLIEMYAFFTVRLHTAARSEKGQGTLEYVGIAIVAAILVAAVVGAVTDSDIESAISAQIKKILDLGA</sequence>
<accession>A0A7G9REY6</accession>
<name>A0A7G9REY6_9ACTN</name>
<dbReference type="Proteomes" id="UP000515947">
    <property type="component" value="Chromosome"/>
</dbReference>
<proteinExistence type="predicted"/>
<gene>
    <name evidence="2" type="ORF">H9L09_07300</name>
</gene>
<protein>
    <submittedName>
        <fullName evidence="2">Uncharacterized protein</fullName>
    </submittedName>
</protein>
<dbReference type="AlphaFoldDB" id="A0A7G9REY6"/>
<evidence type="ECO:0000313" key="3">
    <source>
        <dbReference type="Proteomes" id="UP000515947"/>
    </source>
</evidence>
<keyword evidence="1" id="KW-0472">Membrane</keyword>
<feature type="transmembrane region" description="Helical" evidence="1">
    <location>
        <begin position="31"/>
        <end position="49"/>
    </location>
</feature>
<reference evidence="2 3" key="1">
    <citation type="submission" date="2020-08" db="EMBL/GenBank/DDBJ databases">
        <title>Genome sequence of Nocardioides mesophilus KACC 16243T.</title>
        <authorList>
            <person name="Hyun D.-W."/>
            <person name="Bae J.-W."/>
        </authorList>
    </citation>
    <scope>NUCLEOTIDE SEQUENCE [LARGE SCALE GENOMIC DNA]</scope>
    <source>
        <strain evidence="2 3">KACC 16243</strain>
    </source>
</reference>
<dbReference type="EMBL" id="CP060713">
    <property type="protein sequence ID" value="QNN54161.1"/>
    <property type="molecule type" value="Genomic_DNA"/>
</dbReference>
<evidence type="ECO:0000256" key="1">
    <source>
        <dbReference type="SAM" id="Phobius"/>
    </source>
</evidence>